<dbReference type="AlphaFoldDB" id="A0A8H6MAF8"/>
<protein>
    <recommendedName>
        <fullName evidence="3">BTB domain-containing protein</fullName>
    </recommendedName>
</protein>
<proteinExistence type="predicted"/>
<dbReference type="EMBL" id="JACGCI010000010">
    <property type="protein sequence ID" value="KAF6761060.1"/>
    <property type="molecule type" value="Genomic_DNA"/>
</dbReference>
<name>A0A8H6MAF8_9AGAR</name>
<dbReference type="OrthoDB" id="3193844at2759"/>
<accession>A0A8H6MAF8</accession>
<keyword evidence="2" id="KW-1185">Reference proteome</keyword>
<sequence>MVSARAPASIAIVPSRQMPSLDPSHWRDSPHNSHAITFLVEGHPFRVPLSTCVAGSKDFAARNYTPCDIVALPGATIDEFHAFLLFLLPVSTTSTHTNRFCKQVWLSILKLSTLWRFNDARKAAIEKLDEVLEDPFEFVALGKAHYVRRWVMTGYAFLAMCEDVIAEKDSGIIGHLSTVRIYIIRHSLQSWDGCRPFPDFLDKQLGTSFSDEFSAIDNREASFKTDEDIQIEKDRMTEGLIIQEERDERIKRETKIERRRSDAARKRRRSIQLEYSADAQAHTLHEAFYSRL</sequence>
<comment type="caution">
    <text evidence="1">The sequence shown here is derived from an EMBL/GenBank/DDBJ whole genome shotgun (WGS) entry which is preliminary data.</text>
</comment>
<evidence type="ECO:0008006" key="3">
    <source>
        <dbReference type="Google" id="ProtNLM"/>
    </source>
</evidence>
<evidence type="ECO:0000313" key="1">
    <source>
        <dbReference type="EMBL" id="KAF6761060.1"/>
    </source>
</evidence>
<evidence type="ECO:0000313" key="2">
    <source>
        <dbReference type="Proteomes" id="UP000521943"/>
    </source>
</evidence>
<gene>
    <name evidence="1" type="ORF">DFP72DRAFT_879963</name>
</gene>
<organism evidence="1 2">
    <name type="scientific">Ephemerocybe angulata</name>
    <dbReference type="NCBI Taxonomy" id="980116"/>
    <lineage>
        <taxon>Eukaryota</taxon>
        <taxon>Fungi</taxon>
        <taxon>Dikarya</taxon>
        <taxon>Basidiomycota</taxon>
        <taxon>Agaricomycotina</taxon>
        <taxon>Agaricomycetes</taxon>
        <taxon>Agaricomycetidae</taxon>
        <taxon>Agaricales</taxon>
        <taxon>Agaricineae</taxon>
        <taxon>Psathyrellaceae</taxon>
        <taxon>Ephemerocybe</taxon>
    </lineage>
</organism>
<dbReference type="Proteomes" id="UP000521943">
    <property type="component" value="Unassembled WGS sequence"/>
</dbReference>
<reference evidence="1 2" key="1">
    <citation type="submission" date="2020-07" db="EMBL/GenBank/DDBJ databases">
        <title>Comparative genomics of pyrophilous fungi reveals a link between fire events and developmental genes.</title>
        <authorList>
            <consortium name="DOE Joint Genome Institute"/>
            <person name="Steindorff A.S."/>
            <person name="Carver A."/>
            <person name="Calhoun S."/>
            <person name="Stillman K."/>
            <person name="Liu H."/>
            <person name="Lipzen A."/>
            <person name="Pangilinan J."/>
            <person name="Labutti K."/>
            <person name="Bruns T.D."/>
            <person name="Grigoriev I.V."/>
        </authorList>
    </citation>
    <scope>NUCLEOTIDE SEQUENCE [LARGE SCALE GENOMIC DNA]</scope>
    <source>
        <strain evidence="1 2">CBS 144469</strain>
    </source>
</reference>